<protein>
    <submittedName>
        <fullName evidence="1">Uncharacterized protein</fullName>
    </submittedName>
</protein>
<name>A0ABR9APU4_9BACT</name>
<comment type="caution">
    <text evidence="1">The sequence shown here is derived from an EMBL/GenBank/DDBJ whole genome shotgun (WGS) entry which is preliminary data.</text>
</comment>
<keyword evidence="2" id="KW-1185">Reference proteome</keyword>
<gene>
    <name evidence="1" type="ORF">IFO69_18835</name>
</gene>
<evidence type="ECO:0000313" key="1">
    <source>
        <dbReference type="EMBL" id="MBD8490815.1"/>
    </source>
</evidence>
<sequence>MEEMDLNKLGLFMDEDIFLIPDDATELLLANKFKNYGEDLPEETGIVSEPAPALSPTEVNSNNSQDNDIITLSYEGDFEKGLLIIYQGEEMSEDIKAFLLKILRAVSYSLKDIGLVSSVQLSSFPPTALNQLNAHKVIVFGRLSHPIIKLKEANYEITADGDTEYIFADDLPVIFEDENLKRKLWKSLQAFFNINK</sequence>
<reference evidence="1 2" key="1">
    <citation type="submission" date="2020-09" db="EMBL/GenBank/DDBJ databases">
        <title>Echinicola sp. CAU 1574 isolated from sand of Sido Beach.</title>
        <authorList>
            <person name="Kim W."/>
        </authorList>
    </citation>
    <scope>NUCLEOTIDE SEQUENCE [LARGE SCALE GENOMIC DNA]</scope>
    <source>
        <strain evidence="1 2">CAU 1574</strain>
    </source>
</reference>
<organism evidence="1 2">
    <name type="scientific">Echinicola arenosa</name>
    <dbReference type="NCBI Taxonomy" id="2774144"/>
    <lineage>
        <taxon>Bacteria</taxon>
        <taxon>Pseudomonadati</taxon>
        <taxon>Bacteroidota</taxon>
        <taxon>Cytophagia</taxon>
        <taxon>Cytophagales</taxon>
        <taxon>Cyclobacteriaceae</taxon>
        <taxon>Echinicola</taxon>
    </lineage>
</organism>
<accession>A0ABR9APU4</accession>
<dbReference type="EMBL" id="JACYTQ010000008">
    <property type="protein sequence ID" value="MBD8490815.1"/>
    <property type="molecule type" value="Genomic_DNA"/>
</dbReference>
<proteinExistence type="predicted"/>
<dbReference type="Proteomes" id="UP000647133">
    <property type="component" value="Unassembled WGS sequence"/>
</dbReference>
<evidence type="ECO:0000313" key="2">
    <source>
        <dbReference type="Proteomes" id="UP000647133"/>
    </source>
</evidence>